<dbReference type="InterPro" id="IPR002213">
    <property type="entry name" value="UDP_glucos_trans"/>
</dbReference>
<protein>
    <recommendedName>
        <fullName evidence="6">Glycosyltransferase</fullName>
    </recommendedName>
</protein>
<dbReference type="EMBL" id="LT934124">
    <property type="protein sequence ID" value="VAI83963.1"/>
    <property type="molecule type" value="Genomic_DNA"/>
</dbReference>
<dbReference type="Pfam" id="PF00201">
    <property type="entry name" value="UDPGT"/>
    <property type="match status" value="1"/>
</dbReference>
<gene>
    <name evidence="4" type="ORF">TRITD_7Bv1G026650</name>
</gene>
<evidence type="ECO:0000256" key="3">
    <source>
        <dbReference type="SAM" id="MobiDB-lite"/>
    </source>
</evidence>
<evidence type="ECO:0000313" key="4">
    <source>
        <dbReference type="EMBL" id="VAI83963.1"/>
    </source>
</evidence>
<reference evidence="4 5" key="1">
    <citation type="submission" date="2017-09" db="EMBL/GenBank/DDBJ databases">
        <authorList>
            <consortium name="International Durum Wheat Genome Sequencing Consortium (IDWGSC)"/>
            <person name="Milanesi L."/>
        </authorList>
    </citation>
    <scope>NUCLEOTIDE SEQUENCE [LARGE SCALE GENOMIC DNA]</scope>
    <source>
        <strain evidence="5">cv. Svevo</strain>
    </source>
</reference>
<organism evidence="4 5">
    <name type="scientific">Triticum turgidum subsp. durum</name>
    <name type="common">Durum wheat</name>
    <name type="synonym">Triticum durum</name>
    <dbReference type="NCBI Taxonomy" id="4567"/>
    <lineage>
        <taxon>Eukaryota</taxon>
        <taxon>Viridiplantae</taxon>
        <taxon>Streptophyta</taxon>
        <taxon>Embryophyta</taxon>
        <taxon>Tracheophyta</taxon>
        <taxon>Spermatophyta</taxon>
        <taxon>Magnoliopsida</taxon>
        <taxon>Liliopsida</taxon>
        <taxon>Poales</taxon>
        <taxon>Poaceae</taxon>
        <taxon>BOP clade</taxon>
        <taxon>Pooideae</taxon>
        <taxon>Triticodae</taxon>
        <taxon>Triticeae</taxon>
        <taxon>Triticinae</taxon>
        <taxon>Triticum</taxon>
    </lineage>
</organism>
<proteinExistence type="inferred from homology"/>
<keyword evidence="5" id="KW-1185">Reference proteome</keyword>
<sequence>MLHFATALVDAGVQVTFLHTEHNLRRLAQAPLPPRLRLLSIPDGLPDDHPRSFLELLESMCTTSSATYRSLLLSADAPVTCVVADGTMQFTIDIAEELGIPALAFAMHGACSYLALLYMPKLGESPFPADDPVCGVPGMEGFLRRRDLPRGLYYAEQGHKTPGCSSSPRSPLVPARHVHSYSTPPRPWSNQRSLTLRRAQAIAIGPLHARSRFAASASLWQEDDGCMAWLDGHEDRSVVYVSLGSRAVITHEQFTEFLSGLVATGYAFLWALRPDMVQMTSSTLLREAIGAVEGGKARVVEWAPQRDVLQHQAVGCFLTHAGWNSNLECAMEGVPMVCWPFFSEQQINSRFVGAVWRTGLDMKDVCDRGVVERTVREAMDHGVRRDQRGGPSYGAAVEAECRGAGVVVVVRVGAARPLHQGAQHQVLLKPRTNED</sequence>
<dbReference type="OMA" id="THISHDE"/>
<dbReference type="GO" id="GO:0080044">
    <property type="term" value="F:quercetin 7-O-glucosyltransferase activity"/>
    <property type="evidence" value="ECO:0007669"/>
    <property type="project" value="TreeGrafter"/>
</dbReference>
<dbReference type="CDD" id="cd03784">
    <property type="entry name" value="GT1_Gtf-like"/>
    <property type="match status" value="1"/>
</dbReference>
<dbReference type="Gramene" id="TRITD7Bv1G026650.1">
    <property type="protein sequence ID" value="TRITD7Bv1G026650.1"/>
    <property type="gene ID" value="TRITD7Bv1G026650"/>
</dbReference>
<accession>A0A9R0ZVG7</accession>
<dbReference type="Gene3D" id="3.40.50.2000">
    <property type="entry name" value="Glycogen Phosphorylase B"/>
    <property type="match status" value="2"/>
</dbReference>
<keyword evidence="2" id="KW-0808">Transferase</keyword>
<evidence type="ECO:0000256" key="1">
    <source>
        <dbReference type="ARBA" id="ARBA00009995"/>
    </source>
</evidence>
<dbReference type="AlphaFoldDB" id="A0A9R0ZVG7"/>
<evidence type="ECO:0000313" key="5">
    <source>
        <dbReference type="Proteomes" id="UP000324705"/>
    </source>
</evidence>
<feature type="region of interest" description="Disordered" evidence="3">
    <location>
        <begin position="159"/>
        <end position="186"/>
    </location>
</feature>
<evidence type="ECO:0008006" key="6">
    <source>
        <dbReference type="Google" id="ProtNLM"/>
    </source>
</evidence>
<dbReference type="Proteomes" id="UP000324705">
    <property type="component" value="Chromosome 7B"/>
</dbReference>
<comment type="similarity">
    <text evidence="1">Belongs to the UDP-glycosyltransferase family.</text>
</comment>
<evidence type="ECO:0000256" key="2">
    <source>
        <dbReference type="ARBA" id="ARBA00022679"/>
    </source>
</evidence>
<dbReference type="PANTHER" id="PTHR11926">
    <property type="entry name" value="GLUCOSYL/GLUCURONOSYL TRANSFERASES"/>
    <property type="match status" value="1"/>
</dbReference>
<dbReference type="GO" id="GO:0080043">
    <property type="term" value="F:quercetin 3-O-glucosyltransferase activity"/>
    <property type="evidence" value="ECO:0007669"/>
    <property type="project" value="TreeGrafter"/>
</dbReference>
<dbReference type="SUPFAM" id="SSF53756">
    <property type="entry name" value="UDP-Glycosyltransferase/glycogen phosphorylase"/>
    <property type="match status" value="1"/>
</dbReference>
<dbReference type="PANTHER" id="PTHR11926:SF1392">
    <property type="entry name" value="GLYCOSYLTRANSFERASE"/>
    <property type="match status" value="1"/>
</dbReference>
<name>A0A9R0ZVG7_TRITD</name>